<feature type="compositionally biased region" description="Low complexity" evidence="1">
    <location>
        <begin position="1163"/>
        <end position="1179"/>
    </location>
</feature>
<gene>
    <name evidence="2" type="ORF">PIIN_05770</name>
</gene>
<feature type="compositionally biased region" description="Basic and acidic residues" evidence="1">
    <location>
        <begin position="296"/>
        <end position="305"/>
    </location>
</feature>
<feature type="compositionally biased region" description="Basic and acidic residues" evidence="1">
    <location>
        <begin position="356"/>
        <end position="367"/>
    </location>
</feature>
<feature type="compositionally biased region" description="Low complexity" evidence="1">
    <location>
        <begin position="435"/>
        <end position="446"/>
    </location>
</feature>
<feature type="compositionally biased region" description="Basic and acidic residues" evidence="1">
    <location>
        <begin position="208"/>
        <end position="241"/>
    </location>
</feature>
<comment type="caution">
    <text evidence="2">The sequence shown here is derived from an EMBL/GenBank/DDBJ whole genome shotgun (WGS) entry which is preliminary data.</text>
</comment>
<dbReference type="OrthoDB" id="3157628at2759"/>
<dbReference type="HOGENOM" id="CLU_273214_0_0_1"/>
<feature type="compositionally biased region" description="Basic residues" evidence="1">
    <location>
        <begin position="682"/>
        <end position="692"/>
    </location>
</feature>
<feature type="region of interest" description="Disordered" evidence="1">
    <location>
        <begin position="975"/>
        <end position="1011"/>
    </location>
</feature>
<dbReference type="EMBL" id="CAFZ01000136">
    <property type="protein sequence ID" value="CCA71835.1"/>
    <property type="molecule type" value="Genomic_DNA"/>
</dbReference>
<organism evidence="2 3">
    <name type="scientific">Serendipita indica (strain DSM 11827)</name>
    <name type="common">Root endophyte fungus</name>
    <name type="synonym">Piriformospora indica</name>
    <dbReference type="NCBI Taxonomy" id="1109443"/>
    <lineage>
        <taxon>Eukaryota</taxon>
        <taxon>Fungi</taxon>
        <taxon>Dikarya</taxon>
        <taxon>Basidiomycota</taxon>
        <taxon>Agaricomycotina</taxon>
        <taxon>Agaricomycetes</taxon>
        <taxon>Sebacinales</taxon>
        <taxon>Serendipitaceae</taxon>
        <taxon>Serendipita</taxon>
    </lineage>
</organism>
<feature type="compositionally biased region" description="Polar residues" evidence="1">
    <location>
        <begin position="276"/>
        <end position="285"/>
    </location>
</feature>
<feature type="compositionally biased region" description="Basic and acidic residues" evidence="1">
    <location>
        <begin position="191"/>
        <end position="201"/>
    </location>
</feature>
<feature type="compositionally biased region" description="Basic and acidic residues" evidence="1">
    <location>
        <begin position="541"/>
        <end position="559"/>
    </location>
</feature>
<reference evidence="2 3" key="1">
    <citation type="journal article" date="2011" name="PLoS Pathog.">
        <title>Endophytic Life Strategies Decoded by Genome and Transcriptome Analyses of the Mutualistic Root Symbiont Piriformospora indica.</title>
        <authorList>
            <person name="Zuccaro A."/>
            <person name="Lahrmann U."/>
            <person name="Guldener U."/>
            <person name="Langen G."/>
            <person name="Pfiffi S."/>
            <person name="Biedenkopf D."/>
            <person name="Wong P."/>
            <person name="Samans B."/>
            <person name="Grimm C."/>
            <person name="Basiewicz M."/>
            <person name="Murat C."/>
            <person name="Martin F."/>
            <person name="Kogel K.H."/>
        </authorList>
    </citation>
    <scope>NUCLEOTIDE SEQUENCE [LARGE SCALE GENOMIC DNA]</scope>
    <source>
        <strain evidence="2 3">DSM 11827</strain>
    </source>
</reference>
<feature type="compositionally biased region" description="Polar residues" evidence="1">
    <location>
        <begin position="887"/>
        <end position="902"/>
    </location>
</feature>
<feature type="region of interest" description="Disordered" evidence="1">
    <location>
        <begin position="541"/>
        <end position="574"/>
    </location>
</feature>
<name>G4TKI5_SERID</name>
<evidence type="ECO:0000313" key="2">
    <source>
        <dbReference type="EMBL" id="CCA71835.1"/>
    </source>
</evidence>
<feature type="compositionally biased region" description="Polar residues" evidence="1">
    <location>
        <begin position="1002"/>
        <end position="1011"/>
    </location>
</feature>
<feature type="compositionally biased region" description="Basic residues" evidence="1">
    <location>
        <begin position="872"/>
        <end position="882"/>
    </location>
</feature>
<protein>
    <submittedName>
        <fullName evidence="2">Uncharacterized protein</fullName>
    </submittedName>
</protein>
<feature type="compositionally biased region" description="Acidic residues" evidence="1">
    <location>
        <begin position="261"/>
        <end position="270"/>
    </location>
</feature>
<dbReference type="InParanoid" id="G4TKI5"/>
<keyword evidence="3" id="KW-1185">Reference proteome</keyword>
<feature type="region of interest" description="Disordered" evidence="1">
    <location>
        <begin position="1152"/>
        <end position="1240"/>
    </location>
</feature>
<evidence type="ECO:0000313" key="3">
    <source>
        <dbReference type="Proteomes" id="UP000007148"/>
    </source>
</evidence>
<accession>G4TKI5</accession>
<feature type="compositionally biased region" description="Polar residues" evidence="1">
    <location>
        <begin position="835"/>
        <end position="871"/>
    </location>
</feature>
<feature type="region of interest" description="Disordered" evidence="1">
    <location>
        <begin position="138"/>
        <end position="457"/>
    </location>
</feature>
<feature type="compositionally biased region" description="Polar residues" evidence="1">
    <location>
        <begin position="1230"/>
        <end position="1240"/>
    </location>
</feature>
<feature type="compositionally biased region" description="Polar residues" evidence="1">
    <location>
        <begin position="776"/>
        <end position="803"/>
    </location>
</feature>
<sequence length="1288" mass="140596">MALQAPERRGKSLQDDLERAFALSRADKRLGDYFPSVENSSHAWHFDGSEHTGGGFDTDAYAYKSRGDLKRDWEVSVVQWARERDQADKGWRAEDAGRGGSRELDDRKMKTIWAIDDADVQEAKKSVEEAWAREQRELEGIAPPSKKHRHSSSVPALPTPVDARRLNESYVRPQLHDADPTARTSAWVGGKGDHAGVRDYYGDPTEPNEVRTMEIFKEEMRRKAREGDAYSKRQSKDDAPVRRRSTHTSRAPTLPPKDGEAEAEDEEPEYIESPKSLMQTMSIETTSRRGPSRASARSDPKSERRSKGRSNSRVESRSDARSDVRSLGSEPDSEHVRSIPSEPDSEHVRSIPSEASSEHIPRPDFKARISMFSAAESIPLTIPPSLPSKDSGRGSPDSMETESRRSERSDVEDGPEPIHIFSPGPEEASTKVRTRPSSSMSRQMSPKKSEKVPSIKQRPVSFHVMASESQVNFKGQDIASLKSKEVASLNREASFKTKEAASLHRDTSFKTRETASLNRDASFKTRETGSLNRDAVSFRTKETASLRTMERSRDDENNHVRTSSSSWRGMPPPDNEMLLDEGVLPGIHGFSEPSMTTLVAADRLVSPPSHLAQSFRQLAIDAANDPTNPNYLREMSFTVPGMFSRSAVRINDQVEAVSEGHRSQRAEEVGEDGTEEPPTPKQRPRSMSRRPTHPAVASLRSSGNPPNVDKSLPGTPYTMTHSVVTEPEFDPDALEDDQKTRTSYYRQKGESRETLPPGYSSGSKTPRGSMFKQPPGSYSTLQDPLKSTTSLASGKSAKTSSTGAMGDVEADVVENTLRNAERRPSKKRRPKPEGSQASSDGSGSTIKASVHSRSQSSTSDDARQTQEQGSSQRHHSLRRTKGLHAGTSHTQIVYSDSDSFNEGNLVHPPPEEEGAAQQDILRSDGGSSPISVDISEEGGQYVTMPEHSDARAVEPNSAHTFGLPTGTTATFREMQDSRPLQDSRNNSRVSLPSRPISGVPSMRSTRVSTLRASLRSPLPGISERDTTSELSFHGDDVNPSGSFVGNQYYIPSIPSEEVLHVEAEEVDVGPMAGMTPEWRADLWSRIAWDAAAIGRGSGSPSEQSQSRPRYDHLGAMSAAVDLELSPDNTGSGKKSSISSLGVELRENFTVPHPARSYQGQDGGSRSSLPLSPLGEGVSPQGSGGDGMGMSYQGSQQSLPLSPGANAGGHSSGMEEPYLSAGVYGIPRPHPSTQEFYSSGQSKNLHSVGELVHWNEDSEVGMAGVGAHGIRAAVSYKEPPPPSESDFTD</sequence>
<feature type="region of interest" description="Disordered" evidence="1">
    <location>
        <begin position="655"/>
        <end position="937"/>
    </location>
</feature>
<proteinExistence type="predicted"/>
<dbReference type="Proteomes" id="UP000007148">
    <property type="component" value="Unassembled WGS sequence"/>
</dbReference>
<feature type="compositionally biased region" description="Basic and acidic residues" evidence="1">
    <location>
        <begin position="658"/>
        <end position="668"/>
    </location>
</feature>
<feature type="compositionally biased region" description="Basic and acidic residues" evidence="1">
    <location>
        <begin position="312"/>
        <end position="324"/>
    </location>
</feature>
<evidence type="ECO:0000256" key="1">
    <source>
        <dbReference type="SAM" id="MobiDB-lite"/>
    </source>
</evidence>
<feature type="compositionally biased region" description="Basic and acidic residues" evidence="1">
    <location>
        <begin position="401"/>
        <end position="411"/>
    </location>
</feature>